<evidence type="ECO:0000259" key="1">
    <source>
        <dbReference type="Pfam" id="PF01726"/>
    </source>
</evidence>
<dbReference type="RefSeq" id="WP_184799868.1">
    <property type="nucleotide sequence ID" value="NZ_JACIIZ010000005.1"/>
</dbReference>
<dbReference type="GO" id="GO:0006508">
    <property type="term" value="P:proteolysis"/>
    <property type="evidence" value="ECO:0007669"/>
    <property type="project" value="InterPro"/>
</dbReference>
<dbReference type="EMBL" id="JACIIZ010000005">
    <property type="protein sequence ID" value="MBB6251399.1"/>
    <property type="molecule type" value="Genomic_DNA"/>
</dbReference>
<gene>
    <name evidence="3" type="ORF">FHS74_001950</name>
</gene>
<accession>A0A7X0EEF7</accession>
<dbReference type="GO" id="GO:0004252">
    <property type="term" value="F:serine-type endopeptidase activity"/>
    <property type="evidence" value="ECO:0007669"/>
    <property type="project" value="InterPro"/>
</dbReference>
<evidence type="ECO:0000259" key="2">
    <source>
        <dbReference type="Pfam" id="PF12961"/>
    </source>
</evidence>
<sequence length="191" mass="21434">MIHDLKCDEAHYTEVEAGRKTAELRRDDRDYQVGDQLRLHECRDGIPTGRRLTRHVTHILASGPYLTPGYVMLSLSSAHIPEQMTTVLPPAALTKRQLSVMRLLTECMDATGAIPSMQEMADELELASRSNVHAILCRLEERGWISRGRGRANAIRILHRPPMPDWTQHWTVTSKPLPISVAAQLAGRAAE</sequence>
<reference evidence="3 4" key="1">
    <citation type="submission" date="2020-08" db="EMBL/GenBank/DDBJ databases">
        <title>Genomic Encyclopedia of Type Strains, Phase IV (KMG-IV): sequencing the most valuable type-strain genomes for metagenomic binning, comparative biology and taxonomic classification.</title>
        <authorList>
            <person name="Goeker M."/>
        </authorList>
    </citation>
    <scope>NUCLEOTIDE SEQUENCE [LARGE SCALE GENOMIC DNA]</scope>
    <source>
        <strain evidence="3 4">DSM 22198</strain>
    </source>
</reference>
<dbReference type="InterPro" id="IPR015947">
    <property type="entry name" value="PUA-like_sf"/>
</dbReference>
<dbReference type="AlphaFoldDB" id="A0A7X0EEF7"/>
<dbReference type="Pfam" id="PF01726">
    <property type="entry name" value="LexA_DNA_bind"/>
    <property type="match status" value="1"/>
</dbReference>
<feature type="domain" description="DUF3850" evidence="2">
    <location>
        <begin position="2"/>
        <end position="74"/>
    </location>
</feature>
<evidence type="ECO:0000313" key="3">
    <source>
        <dbReference type="EMBL" id="MBB6251399.1"/>
    </source>
</evidence>
<evidence type="ECO:0008006" key="5">
    <source>
        <dbReference type="Google" id="ProtNLM"/>
    </source>
</evidence>
<dbReference type="InterPro" id="IPR039440">
    <property type="entry name" value="DUF3850"/>
</dbReference>
<organism evidence="3 4">
    <name type="scientific">Nitrospirillum iridis</name>
    <dbReference type="NCBI Taxonomy" id="765888"/>
    <lineage>
        <taxon>Bacteria</taxon>
        <taxon>Pseudomonadati</taxon>
        <taxon>Pseudomonadota</taxon>
        <taxon>Alphaproteobacteria</taxon>
        <taxon>Rhodospirillales</taxon>
        <taxon>Azospirillaceae</taxon>
        <taxon>Nitrospirillum</taxon>
    </lineage>
</organism>
<keyword evidence="4" id="KW-1185">Reference proteome</keyword>
<dbReference type="InterPro" id="IPR036388">
    <property type="entry name" value="WH-like_DNA-bd_sf"/>
</dbReference>
<dbReference type="Gene3D" id="2.30.130.30">
    <property type="entry name" value="Hypothetical protein"/>
    <property type="match status" value="1"/>
</dbReference>
<name>A0A7X0EEF7_9PROT</name>
<dbReference type="Proteomes" id="UP000539175">
    <property type="component" value="Unassembled WGS sequence"/>
</dbReference>
<dbReference type="Pfam" id="PF12961">
    <property type="entry name" value="DUF3850"/>
    <property type="match status" value="1"/>
</dbReference>
<evidence type="ECO:0000313" key="4">
    <source>
        <dbReference type="Proteomes" id="UP000539175"/>
    </source>
</evidence>
<dbReference type="SUPFAM" id="SSF88697">
    <property type="entry name" value="PUA domain-like"/>
    <property type="match status" value="1"/>
</dbReference>
<protein>
    <recommendedName>
        <fullName evidence="5">LexA repressor DNA-binding domain-containing protein</fullName>
    </recommendedName>
</protein>
<proteinExistence type="predicted"/>
<dbReference type="SUPFAM" id="SSF46785">
    <property type="entry name" value="Winged helix' DNA-binding domain"/>
    <property type="match status" value="1"/>
</dbReference>
<dbReference type="InterPro" id="IPR006199">
    <property type="entry name" value="LexA_DNA-bd_dom"/>
</dbReference>
<dbReference type="Gene3D" id="1.10.10.10">
    <property type="entry name" value="Winged helix-like DNA-binding domain superfamily/Winged helix DNA-binding domain"/>
    <property type="match status" value="1"/>
</dbReference>
<comment type="caution">
    <text evidence="3">The sequence shown here is derived from an EMBL/GenBank/DDBJ whole genome shotgun (WGS) entry which is preliminary data.</text>
</comment>
<feature type="domain" description="LexA repressor DNA-binding" evidence="1">
    <location>
        <begin position="92"/>
        <end position="152"/>
    </location>
</feature>
<dbReference type="InterPro" id="IPR036390">
    <property type="entry name" value="WH_DNA-bd_sf"/>
</dbReference>